<evidence type="ECO:0000313" key="4">
    <source>
        <dbReference type="Proteomes" id="UP000054466"/>
    </source>
</evidence>
<evidence type="ECO:0000256" key="1">
    <source>
        <dbReference type="ARBA" id="ARBA00008383"/>
    </source>
</evidence>
<dbReference type="HOGENOM" id="CLU_033975_0_1_1"/>
<evidence type="ECO:0000256" key="2">
    <source>
        <dbReference type="ARBA" id="ARBA00022679"/>
    </source>
</evidence>
<dbReference type="GO" id="GO:0005739">
    <property type="term" value="C:mitochondrion"/>
    <property type="evidence" value="ECO:0007669"/>
    <property type="project" value="TreeGrafter"/>
</dbReference>
<evidence type="ECO:0000313" key="3">
    <source>
        <dbReference type="EMBL" id="KIW30484.1"/>
    </source>
</evidence>
<reference evidence="3 4" key="1">
    <citation type="submission" date="2015-01" db="EMBL/GenBank/DDBJ databases">
        <title>The Genome Sequence of Cladophialophora immunda CBS83496.</title>
        <authorList>
            <consortium name="The Broad Institute Genomics Platform"/>
            <person name="Cuomo C."/>
            <person name="de Hoog S."/>
            <person name="Gorbushina A."/>
            <person name="Stielow B."/>
            <person name="Teixiera M."/>
            <person name="Abouelleil A."/>
            <person name="Chapman S.B."/>
            <person name="Priest M."/>
            <person name="Young S.K."/>
            <person name="Wortman J."/>
            <person name="Nusbaum C."/>
            <person name="Birren B."/>
        </authorList>
    </citation>
    <scope>NUCLEOTIDE SEQUENCE [LARGE SCALE GENOMIC DNA]</scope>
    <source>
        <strain evidence="3 4">CBS 83496</strain>
    </source>
</reference>
<name>A0A0D2D486_9EURO</name>
<proteinExistence type="inferred from homology"/>
<dbReference type="PANTHER" id="PTHR48207:SF3">
    <property type="entry name" value="SUCCINATE--HYDROXYMETHYLGLUTARATE COA-TRANSFERASE"/>
    <property type="match status" value="1"/>
</dbReference>
<dbReference type="Proteomes" id="UP000054466">
    <property type="component" value="Unassembled WGS sequence"/>
</dbReference>
<dbReference type="InterPro" id="IPR044855">
    <property type="entry name" value="CoA-Trfase_III_dom3_sf"/>
</dbReference>
<dbReference type="SUPFAM" id="SSF89796">
    <property type="entry name" value="CoA-transferase family III (CaiB/BaiF)"/>
    <property type="match status" value="1"/>
</dbReference>
<dbReference type="InterPro" id="IPR050483">
    <property type="entry name" value="CoA-transferase_III_domain"/>
</dbReference>
<dbReference type="Pfam" id="PF02515">
    <property type="entry name" value="CoA_transf_3"/>
    <property type="match status" value="1"/>
</dbReference>
<keyword evidence="4" id="KW-1185">Reference proteome</keyword>
<sequence>MSKALECQMPEILSSASLRSIYSHNARRNKNLQPRIHQRLLSSTAGSRNNALPLSGLRVLDLSRVLAGPYCTQILADYGATVLKIEQPGTGDETRQWRVSGEDLMWKDQYPQMSLYFAAVNRNKRSMTLDLKSPQGLEIIQKLVRNSDILVQNFVPGKAESMGLGYDVLSAENRRLIYASISGYGTSGPSRSRAGYDAIALAEAGILHVTGEADSAPVKPGVAMADMCTGLYAHGAILTALAQRERTGRGTKIECSLFETSLSMLINVGLTALNLDKTSSARRRGERYGLGHPSLVPYGGFVTKDNKRIFIAANNNRQWQLFCRALKLDEIAGDKRFSTNDGRVQHRDEINRVVQAEFQKRTKEQMMQLLEGTGLPYGGINDVVEALEHPQSRARGMVTTIENFEAARDGVLSLIAPPVTFKDTKFAGVRIKPPVLGEHTAQVLEELEYTTSQMAEFRKAGIV</sequence>
<accession>A0A0D2D486</accession>
<protein>
    <recommendedName>
        <fullName evidence="5">Formyl-CoA transferase</fullName>
    </recommendedName>
</protein>
<dbReference type="EMBL" id="KN847042">
    <property type="protein sequence ID" value="KIW30484.1"/>
    <property type="molecule type" value="Genomic_DNA"/>
</dbReference>
<dbReference type="Gene3D" id="3.30.1540.10">
    <property type="entry name" value="formyl-coa transferase, domain 3"/>
    <property type="match status" value="1"/>
</dbReference>
<dbReference type="OrthoDB" id="5863171at2759"/>
<gene>
    <name evidence="3" type="ORF">PV07_06226</name>
</gene>
<organism evidence="3 4">
    <name type="scientific">Cladophialophora immunda</name>
    <dbReference type="NCBI Taxonomy" id="569365"/>
    <lineage>
        <taxon>Eukaryota</taxon>
        <taxon>Fungi</taxon>
        <taxon>Dikarya</taxon>
        <taxon>Ascomycota</taxon>
        <taxon>Pezizomycotina</taxon>
        <taxon>Eurotiomycetes</taxon>
        <taxon>Chaetothyriomycetidae</taxon>
        <taxon>Chaetothyriales</taxon>
        <taxon>Herpotrichiellaceae</taxon>
        <taxon>Cladophialophora</taxon>
    </lineage>
</organism>
<dbReference type="PANTHER" id="PTHR48207">
    <property type="entry name" value="SUCCINATE--HYDROXYMETHYLGLUTARATE COA-TRANSFERASE"/>
    <property type="match status" value="1"/>
</dbReference>
<comment type="similarity">
    <text evidence="1">Belongs to the CoA-transferase III family.</text>
</comment>
<dbReference type="InterPro" id="IPR003673">
    <property type="entry name" value="CoA-Trfase_fam_III"/>
</dbReference>
<dbReference type="GO" id="GO:0047369">
    <property type="term" value="F:succinate-hydroxymethylglutarate CoA-transferase activity"/>
    <property type="evidence" value="ECO:0007669"/>
    <property type="project" value="TreeGrafter"/>
</dbReference>
<dbReference type="InterPro" id="IPR023606">
    <property type="entry name" value="CoA-Trfase_III_dom_1_sf"/>
</dbReference>
<dbReference type="STRING" id="569365.A0A0D2D486"/>
<evidence type="ECO:0008006" key="5">
    <source>
        <dbReference type="Google" id="ProtNLM"/>
    </source>
</evidence>
<dbReference type="RefSeq" id="XP_016250700.1">
    <property type="nucleotide sequence ID" value="XM_016393181.1"/>
</dbReference>
<dbReference type="AlphaFoldDB" id="A0A0D2D486"/>
<keyword evidence="2" id="KW-0808">Transferase</keyword>
<dbReference type="GeneID" id="27345420"/>
<dbReference type="VEuPathDB" id="FungiDB:PV07_06226"/>
<dbReference type="Gene3D" id="3.40.50.10540">
    <property type="entry name" value="Crotonobetainyl-coa:carnitine coa-transferase, domain 1"/>
    <property type="match status" value="1"/>
</dbReference>